<organism evidence="1 2">
    <name type="scientific">Gymnopus androsaceus JB14</name>
    <dbReference type="NCBI Taxonomy" id="1447944"/>
    <lineage>
        <taxon>Eukaryota</taxon>
        <taxon>Fungi</taxon>
        <taxon>Dikarya</taxon>
        <taxon>Basidiomycota</taxon>
        <taxon>Agaricomycotina</taxon>
        <taxon>Agaricomycetes</taxon>
        <taxon>Agaricomycetidae</taxon>
        <taxon>Agaricales</taxon>
        <taxon>Marasmiineae</taxon>
        <taxon>Omphalotaceae</taxon>
        <taxon>Gymnopus</taxon>
    </lineage>
</organism>
<dbReference type="Proteomes" id="UP000799118">
    <property type="component" value="Unassembled WGS sequence"/>
</dbReference>
<keyword evidence="2" id="KW-1185">Reference proteome</keyword>
<sequence>MKKRASKSRKIVAANGMTFVVDSDPEIVHQPLQTNIQPLSDRKKKIKKEKLLEDHCNVCWDGGELYLSTHESISRWQWDRWLNLVYQPGMSRS</sequence>
<accession>A0A6A4H6E0</accession>
<name>A0A6A4H6E0_9AGAR</name>
<evidence type="ECO:0000313" key="2">
    <source>
        <dbReference type="Proteomes" id="UP000799118"/>
    </source>
</evidence>
<gene>
    <name evidence="1" type="ORF">BT96DRAFT_999592</name>
</gene>
<reference evidence="1" key="1">
    <citation type="journal article" date="2019" name="Environ. Microbiol.">
        <title>Fungal ecological strategies reflected in gene transcription - a case study of two litter decomposers.</title>
        <authorList>
            <person name="Barbi F."/>
            <person name="Kohler A."/>
            <person name="Barry K."/>
            <person name="Baskaran P."/>
            <person name="Daum C."/>
            <person name="Fauchery L."/>
            <person name="Ihrmark K."/>
            <person name="Kuo A."/>
            <person name="LaButti K."/>
            <person name="Lipzen A."/>
            <person name="Morin E."/>
            <person name="Grigoriev I.V."/>
            <person name="Henrissat B."/>
            <person name="Lindahl B."/>
            <person name="Martin F."/>
        </authorList>
    </citation>
    <scope>NUCLEOTIDE SEQUENCE</scope>
    <source>
        <strain evidence="1">JB14</strain>
    </source>
</reference>
<proteinExistence type="predicted"/>
<dbReference type="AlphaFoldDB" id="A0A6A4H6E0"/>
<evidence type="ECO:0000313" key="1">
    <source>
        <dbReference type="EMBL" id="KAE9393283.1"/>
    </source>
</evidence>
<dbReference type="EMBL" id="ML769576">
    <property type="protein sequence ID" value="KAE9393283.1"/>
    <property type="molecule type" value="Genomic_DNA"/>
</dbReference>
<protein>
    <submittedName>
        <fullName evidence="1">Uncharacterized protein</fullName>
    </submittedName>
</protein>